<proteinExistence type="predicted"/>
<sequence length="133" mass="15372">KRGYDQTFIGNCSRSCYSNFPVFLCGFPYSLSSSIILRDEYDFVKFIKMVQQASLFVNLQIGLYVCAEWNFGIFCDFFLSYVNMVIFITLCFVLFLKQGIPSLAEICLRNSFSKDNEPFKVGYYKSSVYSNTT</sequence>
<feature type="transmembrane region" description="Helical" evidence="1">
    <location>
        <begin position="20"/>
        <end position="37"/>
    </location>
</feature>
<gene>
    <name evidence="3" type="ORF">DVH24_041093</name>
</gene>
<dbReference type="AlphaFoldDB" id="A0A498I932"/>
<reference evidence="3 4" key="1">
    <citation type="submission" date="2018-10" db="EMBL/GenBank/DDBJ databases">
        <title>A high-quality apple genome assembly.</title>
        <authorList>
            <person name="Hu J."/>
        </authorList>
    </citation>
    <scope>NUCLEOTIDE SEQUENCE [LARGE SCALE GENOMIC DNA]</scope>
    <source>
        <strain evidence="4">cv. HFTH1</strain>
        <tissue evidence="3">Young leaf</tissue>
    </source>
</reference>
<dbReference type="InterPro" id="IPR031330">
    <property type="entry name" value="Gly_Hdrlase_35_cat"/>
</dbReference>
<protein>
    <recommendedName>
        <fullName evidence="2">Glycoside hydrolase 35 catalytic domain-containing protein</fullName>
    </recommendedName>
</protein>
<evidence type="ECO:0000313" key="3">
    <source>
        <dbReference type="EMBL" id="RXH79946.1"/>
    </source>
</evidence>
<evidence type="ECO:0000259" key="2">
    <source>
        <dbReference type="Pfam" id="PF01301"/>
    </source>
</evidence>
<dbReference type="Pfam" id="PF01301">
    <property type="entry name" value="Glyco_hydro_35"/>
    <property type="match status" value="1"/>
</dbReference>
<accession>A0A498I932</accession>
<feature type="transmembrane region" description="Helical" evidence="1">
    <location>
        <begin position="77"/>
        <end position="96"/>
    </location>
</feature>
<keyword evidence="1" id="KW-0472">Membrane</keyword>
<dbReference type="Gene3D" id="3.20.20.80">
    <property type="entry name" value="Glycosidases"/>
    <property type="match status" value="1"/>
</dbReference>
<keyword evidence="4" id="KW-1185">Reference proteome</keyword>
<feature type="domain" description="Glycoside hydrolase 35 catalytic" evidence="2">
    <location>
        <begin position="39"/>
        <end position="74"/>
    </location>
</feature>
<evidence type="ECO:0000313" key="4">
    <source>
        <dbReference type="Proteomes" id="UP000290289"/>
    </source>
</evidence>
<evidence type="ECO:0000256" key="1">
    <source>
        <dbReference type="SAM" id="Phobius"/>
    </source>
</evidence>
<dbReference type="EMBL" id="RDQH01000339">
    <property type="protein sequence ID" value="RXH79946.1"/>
    <property type="molecule type" value="Genomic_DNA"/>
</dbReference>
<organism evidence="3 4">
    <name type="scientific">Malus domestica</name>
    <name type="common">Apple</name>
    <name type="synonym">Pyrus malus</name>
    <dbReference type="NCBI Taxonomy" id="3750"/>
    <lineage>
        <taxon>Eukaryota</taxon>
        <taxon>Viridiplantae</taxon>
        <taxon>Streptophyta</taxon>
        <taxon>Embryophyta</taxon>
        <taxon>Tracheophyta</taxon>
        <taxon>Spermatophyta</taxon>
        <taxon>Magnoliopsida</taxon>
        <taxon>eudicotyledons</taxon>
        <taxon>Gunneridae</taxon>
        <taxon>Pentapetalae</taxon>
        <taxon>rosids</taxon>
        <taxon>fabids</taxon>
        <taxon>Rosales</taxon>
        <taxon>Rosaceae</taxon>
        <taxon>Amygdaloideae</taxon>
        <taxon>Maleae</taxon>
        <taxon>Malus</taxon>
    </lineage>
</organism>
<comment type="caution">
    <text evidence="3">The sequence shown here is derived from an EMBL/GenBank/DDBJ whole genome shotgun (WGS) entry which is preliminary data.</text>
</comment>
<feature type="non-terminal residue" evidence="3">
    <location>
        <position position="1"/>
    </location>
</feature>
<keyword evidence="1" id="KW-1133">Transmembrane helix</keyword>
<name>A0A498I932_MALDO</name>
<dbReference type="Proteomes" id="UP000290289">
    <property type="component" value="Chromosome 13"/>
</dbReference>
<keyword evidence="1" id="KW-0812">Transmembrane</keyword>